<keyword evidence="3" id="KW-1185">Reference proteome</keyword>
<evidence type="ECO:0000313" key="3">
    <source>
        <dbReference type="Proteomes" id="UP001515100"/>
    </source>
</evidence>
<name>A0A641AMH8_9ACTN</name>
<sequence>MMTAASRLTMVLAAIVLLAGCAGGDGGGAADAGLGGRPSADAIASAIEDGVSGLGASPTQADCAAKLVVDSDMSDEAIGRYVGEGNPGYVDPDDYAFTQSDREAFDELGRALGSECGVQQGAG</sequence>
<protein>
    <recommendedName>
        <fullName evidence="4">DUF732 domain-containing protein</fullName>
    </recommendedName>
</protein>
<feature type="chain" id="PRO_5024875850" description="DUF732 domain-containing protein" evidence="1">
    <location>
        <begin position="25"/>
        <end position="123"/>
    </location>
</feature>
<evidence type="ECO:0000256" key="1">
    <source>
        <dbReference type="SAM" id="SignalP"/>
    </source>
</evidence>
<dbReference type="RefSeq" id="WP_129182576.1">
    <property type="nucleotide sequence ID" value="NZ_JAGIOG010000001.1"/>
</dbReference>
<dbReference type="OrthoDB" id="3748602at2"/>
<gene>
    <name evidence="2" type="ORF">ESP62_008995</name>
</gene>
<organism evidence="2 3">
    <name type="scientific">Aeromicrobium fastidiosum</name>
    <dbReference type="NCBI Taxonomy" id="52699"/>
    <lineage>
        <taxon>Bacteria</taxon>
        <taxon>Bacillati</taxon>
        <taxon>Actinomycetota</taxon>
        <taxon>Actinomycetes</taxon>
        <taxon>Propionibacteriales</taxon>
        <taxon>Nocardioidaceae</taxon>
        <taxon>Aeromicrobium</taxon>
    </lineage>
</organism>
<proteinExistence type="predicted"/>
<dbReference type="EMBL" id="SDPP02000002">
    <property type="protein sequence ID" value="KAA1378480.1"/>
    <property type="molecule type" value="Genomic_DNA"/>
</dbReference>
<evidence type="ECO:0000313" key="2">
    <source>
        <dbReference type="EMBL" id="KAA1378480.1"/>
    </source>
</evidence>
<keyword evidence="1" id="KW-0732">Signal</keyword>
<comment type="caution">
    <text evidence="2">The sequence shown here is derived from an EMBL/GenBank/DDBJ whole genome shotgun (WGS) entry which is preliminary data.</text>
</comment>
<feature type="signal peptide" evidence="1">
    <location>
        <begin position="1"/>
        <end position="24"/>
    </location>
</feature>
<evidence type="ECO:0008006" key="4">
    <source>
        <dbReference type="Google" id="ProtNLM"/>
    </source>
</evidence>
<accession>A0A641AMH8</accession>
<reference evidence="2" key="1">
    <citation type="submission" date="2019-09" db="EMBL/GenBank/DDBJ databases">
        <authorList>
            <person name="Li J."/>
        </authorList>
    </citation>
    <scope>NUCLEOTIDE SEQUENCE [LARGE SCALE GENOMIC DNA]</scope>
    <source>
        <strain evidence="2">NRBC 14897</strain>
    </source>
</reference>
<dbReference type="Proteomes" id="UP001515100">
    <property type="component" value="Unassembled WGS sequence"/>
</dbReference>
<dbReference type="AlphaFoldDB" id="A0A641AMH8"/>
<dbReference type="PROSITE" id="PS51257">
    <property type="entry name" value="PROKAR_LIPOPROTEIN"/>
    <property type="match status" value="1"/>
</dbReference>